<evidence type="ECO:0000313" key="1">
    <source>
        <dbReference type="EMBL" id="SDE98168.1"/>
    </source>
</evidence>
<keyword evidence="2" id="KW-1185">Reference proteome</keyword>
<name>A0A1G7HCP8_9BACT</name>
<sequence length="74" mass="8309">MGDSSALPKADSDIFLVGIMHCLIFFCDEELSNAESFPIQLKLGVLCLRRFSIWTTPTMHDFNATSDQRLSVAR</sequence>
<gene>
    <name evidence="1" type="ORF">SAMN05444167_1018</name>
</gene>
<reference evidence="1 2" key="1">
    <citation type="submission" date="2016-10" db="EMBL/GenBank/DDBJ databases">
        <authorList>
            <person name="de Groot N.N."/>
        </authorList>
    </citation>
    <scope>NUCLEOTIDE SEQUENCE [LARGE SCALE GENOMIC DNA]</scope>
    <source>
        <strain evidence="1 2">GAS232</strain>
    </source>
</reference>
<dbReference type="EMBL" id="LT629690">
    <property type="protein sequence ID" value="SDE98168.1"/>
    <property type="molecule type" value="Genomic_DNA"/>
</dbReference>
<evidence type="ECO:0000313" key="2">
    <source>
        <dbReference type="Proteomes" id="UP000182427"/>
    </source>
</evidence>
<dbReference type="AlphaFoldDB" id="A0A1G7HCP8"/>
<protein>
    <submittedName>
        <fullName evidence="1">Uncharacterized protein</fullName>
    </submittedName>
</protein>
<proteinExistence type="predicted"/>
<dbReference type="Proteomes" id="UP000182427">
    <property type="component" value="Chromosome I"/>
</dbReference>
<organism evidence="1 2">
    <name type="scientific">Terriglobus roseus</name>
    <dbReference type="NCBI Taxonomy" id="392734"/>
    <lineage>
        <taxon>Bacteria</taxon>
        <taxon>Pseudomonadati</taxon>
        <taxon>Acidobacteriota</taxon>
        <taxon>Terriglobia</taxon>
        <taxon>Terriglobales</taxon>
        <taxon>Acidobacteriaceae</taxon>
        <taxon>Terriglobus</taxon>
    </lineage>
</organism>
<accession>A0A1G7HCP8</accession>